<name>A0A392T2Q4_9FABA</name>
<dbReference type="PANTHER" id="PTHR10688">
    <property type="entry name" value="PWWP DOMAIN-CONTAINING PROTEIN"/>
    <property type="match status" value="1"/>
</dbReference>
<protein>
    <submittedName>
        <fullName evidence="1">Histone-lysine N-methyltransferase NSD2-like</fullName>
    </submittedName>
</protein>
<dbReference type="Proteomes" id="UP000265520">
    <property type="component" value="Unassembled WGS sequence"/>
</dbReference>
<dbReference type="GO" id="GO:0008168">
    <property type="term" value="F:methyltransferase activity"/>
    <property type="evidence" value="ECO:0007669"/>
    <property type="project" value="UniProtKB-KW"/>
</dbReference>
<keyword evidence="1" id="KW-0808">Transferase</keyword>
<accession>A0A392T2Q4</accession>
<comment type="caution">
    <text evidence="1">The sequence shown here is derived from an EMBL/GenBank/DDBJ whole genome shotgun (WGS) entry which is preliminary data.</text>
</comment>
<sequence>SSTLPSKSDLITMYGKFGALNEEETNMFCANYTARVSFLRSRDAEKALKHSQKKNPFEPSEVTFQLEYLETGTKSGG</sequence>
<evidence type="ECO:0000313" key="2">
    <source>
        <dbReference type="Proteomes" id="UP000265520"/>
    </source>
</evidence>
<organism evidence="1 2">
    <name type="scientific">Trifolium medium</name>
    <dbReference type="NCBI Taxonomy" id="97028"/>
    <lineage>
        <taxon>Eukaryota</taxon>
        <taxon>Viridiplantae</taxon>
        <taxon>Streptophyta</taxon>
        <taxon>Embryophyta</taxon>
        <taxon>Tracheophyta</taxon>
        <taxon>Spermatophyta</taxon>
        <taxon>Magnoliopsida</taxon>
        <taxon>eudicotyledons</taxon>
        <taxon>Gunneridae</taxon>
        <taxon>Pentapetalae</taxon>
        <taxon>rosids</taxon>
        <taxon>fabids</taxon>
        <taxon>Fabales</taxon>
        <taxon>Fabaceae</taxon>
        <taxon>Papilionoideae</taxon>
        <taxon>50 kb inversion clade</taxon>
        <taxon>NPAAA clade</taxon>
        <taxon>Hologalegina</taxon>
        <taxon>IRL clade</taxon>
        <taxon>Trifolieae</taxon>
        <taxon>Trifolium</taxon>
    </lineage>
</organism>
<keyword evidence="1" id="KW-0489">Methyltransferase</keyword>
<proteinExistence type="predicted"/>
<dbReference type="PANTHER" id="PTHR10688:SF3">
    <property type="entry name" value="PWWP DOMAIN-CONTAINING PROTEIN 6"/>
    <property type="match status" value="1"/>
</dbReference>
<dbReference type="InterPro" id="IPR052657">
    <property type="entry name" value="PDP_family_Arabidopsis"/>
</dbReference>
<dbReference type="EMBL" id="LXQA010479140">
    <property type="protein sequence ID" value="MCI54436.1"/>
    <property type="molecule type" value="Genomic_DNA"/>
</dbReference>
<dbReference type="GO" id="GO:0032259">
    <property type="term" value="P:methylation"/>
    <property type="evidence" value="ECO:0007669"/>
    <property type="project" value="UniProtKB-KW"/>
</dbReference>
<keyword evidence="2" id="KW-1185">Reference proteome</keyword>
<reference evidence="1 2" key="1">
    <citation type="journal article" date="2018" name="Front. Plant Sci.">
        <title>Red Clover (Trifolium pratense) and Zigzag Clover (T. medium) - A Picture of Genomic Similarities and Differences.</title>
        <authorList>
            <person name="Dluhosova J."/>
            <person name="Istvanek J."/>
            <person name="Nedelnik J."/>
            <person name="Repkova J."/>
        </authorList>
    </citation>
    <scope>NUCLEOTIDE SEQUENCE [LARGE SCALE GENOMIC DNA]</scope>
    <source>
        <strain evidence="2">cv. 10/8</strain>
        <tissue evidence="1">Leaf</tissue>
    </source>
</reference>
<dbReference type="AlphaFoldDB" id="A0A392T2Q4"/>
<feature type="non-terminal residue" evidence="1">
    <location>
        <position position="77"/>
    </location>
</feature>
<evidence type="ECO:0000313" key="1">
    <source>
        <dbReference type="EMBL" id="MCI54436.1"/>
    </source>
</evidence>
<feature type="non-terminal residue" evidence="1">
    <location>
        <position position="1"/>
    </location>
</feature>